<protein>
    <recommendedName>
        <fullName evidence="6">SGNH hydrolase-type esterase domain-containing protein</fullName>
    </recommendedName>
</protein>
<organism evidence="4 5">
    <name type="scientific">Streptomyces rimosus subsp. rimosus (strain ATCC 10970 / DSM 40260 / JCM 4667 / NRRL 2234)</name>
    <dbReference type="NCBI Taxonomy" id="1265868"/>
    <lineage>
        <taxon>Bacteria</taxon>
        <taxon>Bacillati</taxon>
        <taxon>Actinomycetota</taxon>
        <taxon>Actinomycetes</taxon>
        <taxon>Kitasatosporales</taxon>
        <taxon>Streptomycetaceae</taxon>
        <taxon>Streptomyces</taxon>
    </lineage>
</organism>
<feature type="region of interest" description="Disordered" evidence="2">
    <location>
        <begin position="400"/>
        <end position="425"/>
    </location>
</feature>
<reference evidence="4" key="3">
    <citation type="journal article" date="2021" name="bioRxiv">
        <title>Bilateral symmetry of linear streptomycete chromosomes.</title>
        <authorList>
            <person name="Algora-Gallardo L."/>
            <person name="Schniete J.K."/>
            <person name="Mark D.R."/>
            <person name="Hunter I.S."/>
            <person name="Herron P.R."/>
        </authorList>
    </citation>
    <scope>NUCLEOTIDE SEQUENCE</scope>
    <source>
        <strain evidence="4">ATCC 10970</strain>
    </source>
</reference>
<sequence>MRHPLASSCPRPRRRTRVAAAAATAAAVTGLLATAPAAAGPPRARQPAGPGAVVSLGDSYISGEAGRWAGNSDANPANHLRIDALGPTAYYDNAARTAERVPKCHRSRSAEIHLGLPGTESENLACSGARTDSFLAPRGVAKPGLDFSDAAGVPGQAKQLEEYARDHPVRLVAVSVGGNDFRFADVVQSCVLAYLSPLPKACSQDAANRARFTDRAVEQRAGDIAGGLQNVRRAMLRAGHDPDEYDVVVQNYPAPIPHGRDFRYPAPLGARQTLGGCGFNDRDADWAVDSVLPAVSRAVERGIDRSGLTNVRFLDLTHSFDGHRLCERGVGLVDPTRGTVSRWTDPGASDRTEWISWVRTVSAVLPPFQVQEALHPNYWGQLALRNCLRQAYAFTGTDKAPKSRLTCTGGGPGRNERGEPRMRLS</sequence>
<feature type="disulfide bond" evidence="1">
    <location>
        <begin position="190"/>
        <end position="202"/>
    </location>
</feature>
<evidence type="ECO:0000256" key="2">
    <source>
        <dbReference type="SAM" id="MobiDB-lite"/>
    </source>
</evidence>
<dbReference type="EMBL" id="CP048261">
    <property type="protein sequence ID" value="QST80576.1"/>
    <property type="molecule type" value="Genomic_DNA"/>
</dbReference>
<evidence type="ECO:0000256" key="3">
    <source>
        <dbReference type="SAM" id="SignalP"/>
    </source>
</evidence>
<dbReference type="PROSITE" id="PS51318">
    <property type="entry name" value="TAT"/>
    <property type="match status" value="1"/>
</dbReference>
<keyword evidence="1" id="KW-1015">Disulfide bond</keyword>
<dbReference type="GO" id="GO:0016788">
    <property type="term" value="F:hydrolase activity, acting on ester bonds"/>
    <property type="evidence" value="ECO:0007669"/>
    <property type="project" value="InterPro"/>
</dbReference>
<keyword evidence="3" id="KW-0732">Signal</keyword>
<dbReference type="InterPro" id="IPR036514">
    <property type="entry name" value="SGNH_hydro_sf"/>
</dbReference>
<dbReference type="SUPFAM" id="SSF52266">
    <property type="entry name" value="SGNH hydrolase"/>
    <property type="match status" value="1"/>
</dbReference>
<feature type="signal peptide" evidence="3">
    <location>
        <begin position="1"/>
        <end position="39"/>
    </location>
</feature>
<accession>A0A8A1UIN2</accession>
<evidence type="ECO:0000313" key="4">
    <source>
        <dbReference type="EMBL" id="QST80576.1"/>
    </source>
</evidence>
<dbReference type="Proteomes" id="UP000011074">
    <property type="component" value="Chromosome"/>
</dbReference>
<evidence type="ECO:0000313" key="5">
    <source>
        <dbReference type="Proteomes" id="UP000011074"/>
    </source>
</evidence>
<dbReference type="RefSeq" id="WP_030190125.1">
    <property type="nucleotide sequence ID" value="NZ_CP048261.1"/>
</dbReference>
<dbReference type="GeneID" id="66854399"/>
<dbReference type="PANTHER" id="PTHR37981:SF1">
    <property type="entry name" value="SGNH HYDROLASE-TYPE ESTERASE DOMAIN-CONTAINING PROTEIN"/>
    <property type="match status" value="1"/>
</dbReference>
<dbReference type="PANTHER" id="PTHR37981">
    <property type="entry name" value="LIPASE 2"/>
    <property type="match status" value="1"/>
</dbReference>
<evidence type="ECO:0008006" key="6">
    <source>
        <dbReference type="Google" id="ProtNLM"/>
    </source>
</evidence>
<dbReference type="AlphaFoldDB" id="A0A8A1UIN2"/>
<proteinExistence type="predicted"/>
<name>A0A8A1UIN2_STRR1</name>
<dbReference type="InterPro" id="IPR006311">
    <property type="entry name" value="TAT_signal"/>
</dbReference>
<dbReference type="InterPro" id="IPR037460">
    <property type="entry name" value="SEST-like"/>
</dbReference>
<feature type="chain" id="PRO_5038842306" description="SGNH hydrolase-type esterase domain-containing protein" evidence="3">
    <location>
        <begin position="40"/>
        <end position="425"/>
    </location>
</feature>
<gene>
    <name evidence="4" type="ORF">SRIM_010640</name>
</gene>
<reference evidence="4" key="1">
    <citation type="submission" date="2012-12" db="EMBL/GenBank/DDBJ databases">
        <authorList>
            <person name="Pethick F.E."/>
            <person name="MacFadyen A.C."/>
            <person name="Tang Z."/>
            <person name="Sangal V."/>
            <person name="Tze-Tze L."/>
            <person name="Chu J."/>
            <person name="Guo M."/>
            <person name="Kirby R."/>
            <person name="Hoskisson P.A."/>
            <person name="Herron P.R."/>
            <person name="Hunter I.S."/>
        </authorList>
    </citation>
    <scope>NUCLEOTIDE SEQUENCE</scope>
    <source>
        <strain evidence="4">ATCC 10970</strain>
    </source>
</reference>
<dbReference type="Gene3D" id="3.40.50.1110">
    <property type="entry name" value="SGNH hydrolase"/>
    <property type="match status" value="1"/>
</dbReference>
<dbReference type="GO" id="GO:0006629">
    <property type="term" value="P:lipid metabolic process"/>
    <property type="evidence" value="ECO:0007669"/>
    <property type="project" value="TreeGrafter"/>
</dbReference>
<feature type="compositionally biased region" description="Basic and acidic residues" evidence="2">
    <location>
        <begin position="414"/>
        <end position="425"/>
    </location>
</feature>
<evidence type="ECO:0000256" key="1">
    <source>
        <dbReference type="PIRSR" id="PIRSR637460-2"/>
    </source>
</evidence>
<reference evidence="4" key="2">
    <citation type="submission" date="2020-01" db="EMBL/GenBank/DDBJ databases">
        <authorList>
            <person name="Algora L."/>
            <person name="Schniete J.K."/>
            <person name="MacFadyen A."/>
            <person name="Hoskisson P.A."/>
            <person name="Hunter I.S."/>
            <person name="Herron P.R."/>
        </authorList>
    </citation>
    <scope>NUCLEOTIDE SEQUENCE</scope>
    <source>
        <strain evidence="4">ATCC 10970</strain>
    </source>
</reference>